<dbReference type="PANTHER" id="PTHR45646">
    <property type="entry name" value="SERINE/THREONINE-PROTEIN KINASE DOA-RELATED"/>
    <property type="match status" value="1"/>
</dbReference>
<dbReference type="Gene3D" id="3.30.200.20">
    <property type="entry name" value="Phosphorylase Kinase, domain 1"/>
    <property type="match status" value="1"/>
</dbReference>
<dbReference type="OrthoDB" id="283111at2759"/>
<keyword evidence="2" id="KW-0808">Transferase</keyword>
<evidence type="ECO:0000259" key="6">
    <source>
        <dbReference type="PROSITE" id="PS50011"/>
    </source>
</evidence>
<feature type="domain" description="Protein kinase" evidence="6">
    <location>
        <begin position="46"/>
        <end position="341"/>
    </location>
</feature>
<accession>A0CXZ8</accession>
<dbReference type="SUPFAM" id="SSF56112">
    <property type="entry name" value="Protein kinase-like (PK-like)"/>
    <property type="match status" value="1"/>
</dbReference>
<evidence type="ECO:0000256" key="2">
    <source>
        <dbReference type="ARBA" id="ARBA00022679"/>
    </source>
</evidence>
<dbReference type="RefSeq" id="XP_001443062.1">
    <property type="nucleotide sequence ID" value="XM_001443025.1"/>
</dbReference>
<dbReference type="PROSITE" id="PS50011">
    <property type="entry name" value="PROTEIN_KINASE_DOM"/>
    <property type="match status" value="1"/>
</dbReference>
<dbReference type="GO" id="GO:0043484">
    <property type="term" value="P:regulation of RNA splicing"/>
    <property type="evidence" value="ECO:0000318"/>
    <property type="project" value="GO_Central"/>
</dbReference>
<evidence type="ECO:0000256" key="5">
    <source>
        <dbReference type="ARBA" id="ARBA00022840"/>
    </source>
</evidence>
<dbReference type="eggNOG" id="KOG0671">
    <property type="taxonomic scope" value="Eukaryota"/>
</dbReference>
<gene>
    <name evidence="7" type="ORF">GSPATT00011297001</name>
</gene>
<dbReference type="KEGG" id="ptm:GSPATT00011297001"/>
<evidence type="ECO:0000313" key="7">
    <source>
        <dbReference type="EMBL" id="CAK75665.1"/>
    </source>
</evidence>
<evidence type="ECO:0000256" key="1">
    <source>
        <dbReference type="ARBA" id="ARBA00022527"/>
    </source>
</evidence>
<evidence type="ECO:0000256" key="3">
    <source>
        <dbReference type="ARBA" id="ARBA00022741"/>
    </source>
</evidence>
<dbReference type="PROSITE" id="PS00108">
    <property type="entry name" value="PROTEIN_KINASE_ST"/>
    <property type="match status" value="1"/>
</dbReference>
<dbReference type="EMBL" id="CT868208">
    <property type="protein sequence ID" value="CAK75665.1"/>
    <property type="molecule type" value="Genomic_DNA"/>
</dbReference>
<dbReference type="AlphaFoldDB" id="A0CXZ8"/>
<dbReference type="PANTHER" id="PTHR45646:SF11">
    <property type="entry name" value="SERINE_THREONINE-PROTEIN KINASE DOA"/>
    <property type="match status" value="1"/>
</dbReference>
<dbReference type="GO" id="GO:0004674">
    <property type="term" value="F:protein serine/threonine kinase activity"/>
    <property type="evidence" value="ECO:0000318"/>
    <property type="project" value="GO_Central"/>
</dbReference>
<dbReference type="InterPro" id="IPR000719">
    <property type="entry name" value="Prot_kinase_dom"/>
</dbReference>
<keyword evidence="1" id="KW-0723">Serine/threonine-protein kinase</keyword>
<keyword evidence="8" id="KW-1185">Reference proteome</keyword>
<organism evidence="7 8">
    <name type="scientific">Paramecium tetraurelia</name>
    <dbReference type="NCBI Taxonomy" id="5888"/>
    <lineage>
        <taxon>Eukaryota</taxon>
        <taxon>Sar</taxon>
        <taxon>Alveolata</taxon>
        <taxon>Ciliophora</taxon>
        <taxon>Intramacronucleata</taxon>
        <taxon>Oligohymenophorea</taxon>
        <taxon>Peniculida</taxon>
        <taxon>Parameciidae</taxon>
        <taxon>Paramecium</taxon>
    </lineage>
</organism>
<dbReference type="InterPro" id="IPR051175">
    <property type="entry name" value="CLK_kinases"/>
</dbReference>
<name>A0CXZ8_PARTE</name>
<dbReference type="OMA" id="PPMCFPT"/>
<keyword evidence="3" id="KW-0547">Nucleotide-binding</keyword>
<dbReference type="SMART" id="SM00220">
    <property type="entry name" value="S_TKc"/>
    <property type="match status" value="1"/>
</dbReference>
<keyword evidence="4" id="KW-0418">Kinase</keyword>
<dbReference type="STRING" id="5888.A0CXZ8"/>
<evidence type="ECO:0000256" key="4">
    <source>
        <dbReference type="ARBA" id="ARBA00022777"/>
    </source>
</evidence>
<evidence type="ECO:0000313" key="8">
    <source>
        <dbReference type="Proteomes" id="UP000000600"/>
    </source>
</evidence>
<dbReference type="GeneID" id="5028847"/>
<dbReference type="InterPro" id="IPR008271">
    <property type="entry name" value="Ser/Thr_kinase_AS"/>
</dbReference>
<dbReference type="GO" id="GO:0005524">
    <property type="term" value="F:ATP binding"/>
    <property type="evidence" value="ECO:0007669"/>
    <property type="project" value="UniProtKB-KW"/>
</dbReference>
<dbReference type="GO" id="GO:0005634">
    <property type="term" value="C:nucleus"/>
    <property type="evidence" value="ECO:0000318"/>
    <property type="project" value="GO_Central"/>
</dbReference>
<dbReference type="InParanoid" id="A0CXZ8"/>
<sequence>MRKNYIIIDDRERSRSKEKQVKPAQIIDLEESCYSLDKGDIIGGKYKYLERINEGTFGRVIKVRDVQSNNQRALKVSYFFISRSLKTHFTIYEKEYQAGQFLNLFPKLIDHPGRHHILKVYDFFYHKQCQCILMEALGPSLYESLIKKRFTQQQIKSIMQQLLNAIDYMHELQYLHTDIKLENILFKSQFDEVNVKIIDFGNVVYGRQFYKGLVNTEEYRAPEVILGLEWNSKQDIWCLGCLMHEMFFQKELFGKLKNNNQKHLLMIEHLNGPFPQWMIKDSKFFTKGRVISDQFMRQGISFSHLQDLNIHSSFIELLRWMLKTDPKERPSAKELLKHNYFKI</sequence>
<dbReference type="HOGENOM" id="CLU_000288_5_16_1"/>
<proteinExistence type="predicted"/>
<protein>
    <recommendedName>
        <fullName evidence="6">Protein kinase domain-containing protein</fullName>
    </recommendedName>
</protein>
<dbReference type="Gene3D" id="1.10.510.10">
    <property type="entry name" value="Transferase(Phosphotransferase) domain 1"/>
    <property type="match status" value="1"/>
</dbReference>
<reference evidence="7 8" key="1">
    <citation type="journal article" date="2006" name="Nature">
        <title>Global trends of whole-genome duplications revealed by the ciliate Paramecium tetraurelia.</title>
        <authorList>
            <consortium name="Genoscope"/>
            <person name="Aury J.-M."/>
            <person name="Jaillon O."/>
            <person name="Duret L."/>
            <person name="Noel B."/>
            <person name="Jubin C."/>
            <person name="Porcel B.M."/>
            <person name="Segurens B."/>
            <person name="Daubin V."/>
            <person name="Anthouard V."/>
            <person name="Aiach N."/>
            <person name="Arnaiz O."/>
            <person name="Billaut A."/>
            <person name="Beisson J."/>
            <person name="Blanc I."/>
            <person name="Bouhouche K."/>
            <person name="Camara F."/>
            <person name="Duharcourt S."/>
            <person name="Guigo R."/>
            <person name="Gogendeau D."/>
            <person name="Katinka M."/>
            <person name="Keller A.-M."/>
            <person name="Kissmehl R."/>
            <person name="Klotz C."/>
            <person name="Koll F."/>
            <person name="Le Moue A."/>
            <person name="Lepere C."/>
            <person name="Malinsky S."/>
            <person name="Nowacki M."/>
            <person name="Nowak J.K."/>
            <person name="Plattner H."/>
            <person name="Poulain J."/>
            <person name="Ruiz F."/>
            <person name="Serrano V."/>
            <person name="Zagulski M."/>
            <person name="Dessen P."/>
            <person name="Betermier M."/>
            <person name="Weissenbach J."/>
            <person name="Scarpelli C."/>
            <person name="Schachter V."/>
            <person name="Sperling L."/>
            <person name="Meyer E."/>
            <person name="Cohen J."/>
            <person name="Wincker P."/>
        </authorList>
    </citation>
    <scope>NUCLEOTIDE SEQUENCE [LARGE SCALE GENOMIC DNA]</scope>
    <source>
        <strain evidence="7 8">Stock d4-2</strain>
    </source>
</reference>
<dbReference type="Pfam" id="PF00069">
    <property type="entry name" value="Pkinase"/>
    <property type="match status" value="1"/>
</dbReference>
<keyword evidence="5" id="KW-0067">ATP-binding</keyword>
<dbReference type="InterPro" id="IPR011009">
    <property type="entry name" value="Kinase-like_dom_sf"/>
</dbReference>
<dbReference type="Proteomes" id="UP000000600">
    <property type="component" value="Unassembled WGS sequence"/>
</dbReference>